<dbReference type="AlphaFoldDB" id="A0A5B1CN64"/>
<evidence type="ECO:0000256" key="1">
    <source>
        <dbReference type="SAM" id="SignalP"/>
    </source>
</evidence>
<feature type="chain" id="PRO_5023133410" description="Secreted protein" evidence="1">
    <location>
        <begin position="28"/>
        <end position="301"/>
    </location>
</feature>
<comment type="caution">
    <text evidence="2">The sequence shown here is derived from an EMBL/GenBank/DDBJ whole genome shotgun (WGS) entry which is preliminary data.</text>
</comment>
<proteinExistence type="predicted"/>
<evidence type="ECO:0000313" key="3">
    <source>
        <dbReference type="Proteomes" id="UP000322699"/>
    </source>
</evidence>
<dbReference type="RefSeq" id="WP_162273182.1">
    <property type="nucleotide sequence ID" value="NZ_LWSK01000017.1"/>
</dbReference>
<sequence length="301" mass="33993" precursor="true">MWRHTAAIKSGGWLALACLTTASFSIADEPIELVSPANRKLPAASATLVTSAQVHQAAQWLSDFAIRKMPRRIDGDKDWGATKQIWSGVKIRMDGLRLKTNRRHRDVKHGRWIRYELNAAPLLPIGVAAPSAHQQLPQPSLVIDRVLPDRTNTGSLVEKEPHRWKIQSTAILPMSFSARVQRWNLGTRLFSVTVTGSIRLEVRTTSTIGFVMDYAEFPPALVLDPNVIRTDVELQQFKVNRVSHMGGEFAQGWGEIVEEVLVERLVEKQSDRLTKKLNRAIDKQRDELRFSMTDWLTGFAN</sequence>
<evidence type="ECO:0008006" key="4">
    <source>
        <dbReference type="Google" id="ProtNLM"/>
    </source>
</evidence>
<gene>
    <name evidence="2" type="ORF">LF1_43620</name>
</gene>
<organism evidence="2 3">
    <name type="scientific">Rubripirellula obstinata</name>
    <dbReference type="NCBI Taxonomy" id="406547"/>
    <lineage>
        <taxon>Bacteria</taxon>
        <taxon>Pseudomonadati</taxon>
        <taxon>Planctomycetota</taxon>
        <taxon>Planctomycetia</taxon>
        <taxon>Pirellulales</taxon>
        <taxon>Pirellulaceae</taxon>
        <taxon>Rubripirellula</taxon>
    </lineage>
</organism>
<name>A0A5B1CN64_9BACT</name>
<accession>A0A5B1CN64</accession>
<evidence type="ECO:0000313" key="2">
    <source>
        <dbReference type="EMBL" id="KAA1261802.1"/>
    </source>
</evidence>
<protein>
    <recommendedName>
        <fullName evidence="4">Secreted protein</fullName>
    </recommendedName>
</protein>
<reference evidence="2 3" key="1">
    <citation type="submission" date="2019-08" db="EMBL/GenBank/DDBJ databases">
        <title>Deep-cultivation of Planctomycetes and their phenomic and genomic characterization uncovers novel biology.</title>
        <authorList>
            <person name="Wiegand S."/>
            <person name="Jogler M."/>
            <person name="Boedeker C."/>
            <person name="Pinto D."/>
            <person name="Vollmers J."/>
            <person name="Rivas-Marin E."/>
            <person name="Kohn T."/>
            <person name="Peeters S.H."/>
            <person name="Heuer A."/>
            <person name="Rast P."/>
            <person name="Oberbeckmann S."/>
            <person name="Bunk B."/>
            <person name="Jeske O."/>
            <person name="Meyerdierks A."/>
            <person name="Storesund J.E."/>
            <person name="Kallscheuer N."/>
            <person name="Luecker S."/>
            <person name="Lage O.M."/>
            <person name="Pohl T."/>
            <person name="Merkel B.J."/>
            <person name="Hornburger P."/>
            <person name="Mueller R.-W."/>
            <person name="Bruemmer F."/>
            <person name="Labrenz M."/>
            <person name="Spormann A.M."/>
            <person name="Op Den Camp H."/>
            <person name="Overmann J."/>
            <person name="Amann R."/>
            <person name="Jetten M.S.M."/>
            <person name="Mascher T."/>
            <person name="Medema M.H."/>
            <person name="Devos D.P."/>
            <person name="Kaster A.-K."/>
            <person name="Ovreas L."/>
            <person name="Rohde M."/>
            <person name="Galperin M.Y."/>
            <person name="Jogler C."/>
        </authorList>
    </citation>
    <scope>NUCLEOTIDE SEQUENCE [LARGE SCALE GENOMIC DNA]</scope>
    <source>
        <strain evidence="2 3">LF1</strain>
    </source>
</reference>
<feature type="signal peptide" evidence="1">
    <location>
        <begin position="1"/>
        <end position="27"/>
    </location>
</feature>
<keyword evidence="3" id="KW-1185">Reference proteome</keyword>
<dbReference type="EMBL" id="VRLW01000001">
    <property type="protein sequence ID" value="KAA1261802.1"/>
    <property type="molecule type" value="Genomic_DNA"/>
</dbReference>
<keyword evidence="1" id="KW-0732">Signal</keyword>
<dbReference type="Proteomes" id="UP000322699">
    <property type="component" value="Unassembled WGS sequence"/>
</dbReference>